<organism evidence="2">
    <name type="scientific">Clonostachys rogersoniana</name>
    <dbReference type="NCBI Taxonomy" id="122658"/>
    <lineage>
        <taxon>Eukaryota</taxon>
        <taxon>Fungi</taxon>
        <taxon>Dikarya</taxon>
        <taxon>Ascomycota</taxon>
        <taxon>Pezizomycotina</taxon>
        <taxon>Sordariomycetes</taxon>
        <taxon>Hypocreomycetidae</taxon>
        <taxon>Hypocreales</taxon>
        <taxon>Bionectriaceae</taxon>
        <taxon>Clonostachys</taxon>
    </lineage>
</organism>
<reference evidence="2" key="1">
    <citation type="submission" date="2020-09" db="EMBL/GenBank/DDBJ databases">
        <authorList>
            <person name="Zhao Z.Y."/>
            <person name="Zhu K.F."/>
            <person name="Tang D.X."/>
            <person name="Wang Y.B."/>
            <person name="Wang Y."/>
            <person name="Geng Y.P."/>
            <person name="Yu H."/>
        </authorList>
    </citation>
    <scope>NUCLEOTIDE SEQUENCE</scope>
</reference>
<keyword evidence="1" id="KW-0812">Transmembrane</keyword>
<accession>A0A8F1Y2H7</accession>
<protein>
    <submittedName>
        <fullName evidence="2">Uncharacterized protein</fullName>
    </submittedName>
</protein>
<feature type="transmembrane region" description="Helical" evidence="1">
    <location>
        <begin position="21"/>
        <end position="42"/>
    </location>
</feature>
<evidence type="ECO:0000313" key="2">
    <source>
        <dbReference type="EMBL" id="QWS06186.1"/>
    </source>
</evidence>
<proteinExistence type="predicted"/>
<evidence type="ECO:0000256" key="1">
    <source>
        <dbReference type="SAM" id="Phobius"/>
    </source>
</evidence>
<keyword evidence="1" id="KW-0472">Membrane</keyword>
<geneLocation type="mitochondrion" evidence="2"/>
<dbReference type="AlphaFoldDB" id="A0A8F1Y2H7"/>
<name>A0A8F1Y2H7_CLORO</name>
<dbReference type="EMBL" id="MW030499">
    <property type="protein sequence ID" value="QWS06186.1"/>
    <property type="molecule type" value="Genomic_DNA"/>
</dbReference>
<keyword evidence="2" id="KW-0496">Mitochondrion</keyword>
<sequence>MIKTLSNFLLSIKLSLNKKDVIPFLFMFIYILSVTLWIISFICDIHLIILSKELEDVLDSMNHAKEVCEINNTKLIDNKENITDIFTQFLNIFNPNNNYQGNFYLSSEFKFPFVTVHEKSNIISIPDYYQKVKLMIQYEKSLEVVYEICDIINEYKLIQKDLLLKM</sequence>
<keyword evidence="1" id="KW-1133">Transmembrane helix</keyword>
<gene>
    <name evidence="2" type="primary">orf166</name>
</gene>